<evidence type="ECO:0000256" key="3">
    <source>
        <dbReference type="ARBA" id="ARBA00022448"/>
    </source>
</evidence>
<dbReference type="AlphaFoldDB" id="A0A343LEK4"/>
<sequence length="239" mass="26044">MTNLFSSFDPGMSIFSMKMSLNWSAGLIAVLMTPQSYWLLNSQLTRSFISVIMFLKNELGAVFGGGALPGTSYLFISLFFFILFSNLMGLMPYIFTSTSHMSVTLILSLPLWIGTMLYSVLFQYNSLLAHLVPTGTPGPLMPVMVVIETVSNIIRPATLAIRLAANMVAGHLLLTLLGSQGPNLGGAVLAALFIALVLLLLLEVAVACIQSYVFTILSSLYLNELMSVKFNLYSANNYN</sequence>
<evidence type="ECO:0000256" key="9">
    <source>
        <dbReference type="ARBA" id="ARBA00023136"/>
    </source>
</evidence>
<feature type="transmembrane region" description="Helical" evidence="12">
    <location>
        <begin position="74"/>
        <end position="95"/>
    </location>
</feature>
<dbReference type="GO" id="GO:0005743">
    <property type="term" value="C:mitochondrial inner membrane"/>
    <property type="evidence" value="ECO:0007669"/>
    <property type="project" value="UniProtKB-SubCell"/>
</dbReference>
<evidence type="ECO:0000256" key="6">
    <source>
        <dbReference type="ARBA" id="ARBA00022781"/>
    </source>
</evidence>
<feature type="transmembrane region" description="Helical" evidence="12">
    <location>
        <begin position="159"/>
        <end position="177"/>
    </location>
</feature>
<dbReference type="SUPFAM" id="SSF81336">
    <property type="entry name" value="F1F0 ATP synthase subunit A"/>
    <property type="match status" value="1"/>
</dbReference>
<keyword evidence="4" id="KW-0138">CF(0)</keyword>
<dbReference type="PRINTS" id="PR00123">
    <property type="entry name" value="ATPASEA"/>
</dbReference>
<evidence type="ECO:0000256" key="1">
    <source>
        <dbReference type="ARBA" id="ARBA00004141"/>
    </source>
</evidence>
<dbReference type="EMBL" id="MG001887">
    <property type="protein sequence ID" value="ATN95404.1"/>
    <property type="molecule type" value="Genomic_DNA"/>
</dbReference>
<dbReference type="PANTHER" id="PTHR11410:SF0">
    <property type="entry name" value="ATP SYNTHASE SUBUNIT A"/>
    <property type="match status" value="1"/>
</dbReference>
<organism evidence="13">
    <name type="scientific">Calanus finmarchicus</name>
    <name type="common">Calanus tonsus</name>
    <dbReference type="NCBI Taxonomy" id="6837"/>
    <lineage>
        <taxon>Eukaryota</taxon>
        <taxon>Metazoa</taxon>
        <taxon>Ecdysozoa</taxon>
        <taxon>Arthropoda</taxon>
        <taxon>Crustacea</taxon>
        <taxon>Multicrustacea</taxon>
        <taxon>Hexanauplia</taxon>
        <taxon>Copepoda</taxon>
        <taxon>Calanoida</taxon>
        <taxon>Calanidae</taxon>
        <taxon>Calanus</taxon>
    </lineage>
</organism>
<evidence type="ECO:0000256" key="11">
    <source>
        <dbReference type="RuleBase" id="RU004450"/>
    </source>
</evidence>
<dbReference type="InterPro" id="IPR023011">
    <property type="entry name" value="ATP_synth_F0_asu_AS"/>
</dbReference>
<geneLocation type="mitochondrion" evidence="13"/>
<feature type="transmembrane region" description="Helical" evidence="12">
    <location>
        <begin position="189"/>
        <end position="222"/>
    </location>
</feature>
<dbReference type="InterPro" id="IPR000568">
    <property type="entry name" value="ATP_synth_F0_asu"/>
</dbReference>
<keyword evidence="7 12" id="KW-1133">Transmembrane helix</keyword>
<keyword evidence="10" id="KW-0066">ATP synthesis</keyword>
<comment type="subcellular location">
    <subcellularLocation>
        <location evidence="1">Membrane</location>
        <topology evidence="1">Multi-pass membrane protein</topology>
    </subcellularLocation>
    <subcellularLocation>
        <location evidence="11">Mitochondrion inner membrane</location>
        <topology evidence="11">Multi-pass membrane protein</topology>
    </subcellularLocation>
</comment>
<evidence type="ECO:0000256" key="4">
    <source>
        <dbReference type="ARBA" id="ARBA00022547"/>
    </source>
</evidence>
<proteinExistence type="inferred from homology"/>
<dbReference type="GO" id="GO:0045259">
    <property type="term" value="C:proton-transporting ATP synthase complex"/>
    <property type="evidence" value="ECO:0007669"/>
    <property type="project" value="UniProtKB-KW"/>
</dbReference>
<evidence type="ECO:0000256" key="2">
    <source>
        <dbReference type="ARBA" id="ARBA00006810"/>
    </source>
</evidence>
<evidence type="ECO:0000313" key="13">
    <source>
        <dbReference type="EMBL" id="ATN95404.1"/>
    </source>
</evidence>
<keyword evidence="3" id="KW-0813">Transport</keyword>
<keyword evidence="5 12" id="KW-0812">Transmembrane</keyword>
<dbReference type="InterPro" id="IPR035908">
    <property type="entry name" value="F0_ATP_A_sf"/>
</dbReference>
<evidence type="ECO:0000256" key="12">
    <source>
        <dbReference type="SAM" id="Phobius"/>
    </source>
</evidence>
<feature type="transmembrane region" description="Helical" evidence="12">
    <location>
        <begin position="20"/>
        <end position="40"/>
    </location>
</feature>
<keyword evidence="9 12" id="KW-0472">Membrane</keyword>
<name>A0A343LEK4_CALFI</name>
<dbReference type="Pfam" id="PF00119">
    <property type="entry name" value="ATP-synt_A"/>
    <property type="match status" value="1"/>
</dbReference>
<accession>A0A343LEK4</accession>
<dbReference type="Gene3D" id="1.20.120.220">
    <property type="entry name" value="ATP synthase, F0 complex, subunit A"/>
    <property type="match status" value="1"/>
</dbReference>
<evidence type="ECO:0000256" key="10">
    <source>
        <dbReference type="ARBA" id="ARBA00023310"/>
    </source>
</evidence>
<keyword evidence="8" id="KW-0406">Ion transport</keyword>
<protein>
    <recommendedName>
        <fullName evidence="11">ATP synthase subunit a</fullName>
    </recommendedName>
</protein>
<dbReference type="InterPro" id="IPR045083">
    <property type="entry name" value="ATP_synth_F0_asu_bact/mt"/>
</dbReference>
<dbReference type="PROSITE" id="PS00449">
    <property type="entry name" value="ATPASE_A"/>
    <property type="match status" value="1"/>
</dbReference>
<dbReference type="NCBIfam" id="TIGR01131">
    <property type="entry name" value="ATP_synt_6_or_A"/>
    <property type="match status" value="1"/>
</dbReference>
<reference evidence="13" key="1">
    <citation type="journal article" date="2017" name="Sci. Rep.">
        <title>Mitochondrial genomes of the key zooplankton copepods Arctic Calanus glacialis and North Atlantic Calanus finmarchicus with the longest crustacean non-coding regions.</title>
        <authorList>
            <person name="Weydmann A."/>
            <person name="Przylucka A."/>
            <person name="Lubosny M."/>
            <person name="Walczynska K.S."/>
            <person name="Serrao E.A."/>
            <person name="Pearson G.A."/>
            <person name="Burzynski A."/>
        </authorList>
    </citation>
    <scope>NUCLEOTIDE SEQUENCE</scope>
</reference>
<dbReference type="PANTHER" id="PTHR11410">
    <property type="entry name" value="ATP SYNTHASE SUBUNIT A"/>
    <property type="match status" value="1"/>
</dbReference>
<comment type="similarity">
    <text evidence="2">Belongs to the ATPase A chain family.</text>
</comment>
<evidence type="ECO:0000256" key="5">
    <source>
        <dbReference type="ARBA" id="ARBA00022692"/>
    </source>
</evidence>
<dbReference type="CDD" id="cd00310">
    <property type="entry name" value="ATP-synt_Fo_a_6"/>
    <property type="match status" value="1"/>
</dbReference>
<keyword evidence="13" id="KW-0496">Mitochondrion</keyword>
<gene>
    <name evidence="13" type="primary">ATP6</name>
</gene>
<dbReference type="GO" id="GO:0046933">
    <property type="term" value="F:proton-transporting ATP synthase activity, rotational mechanism"/>
    <property type="evidence" value="ECO:0007669"/>
    <property type="project" value="TreeGrafter"/>
</dbReference>
<feature type="transmembrane region" description="Helical" evidence="12">
    <location>
        <begin position="102"/>
        <end position="121"/>
    </location>
</feature>
<keyword evidence="6" id="KW-0375">Hydrogen ion transport</keyword>
<evidence type="ECO:0000256" key="7">
    <source>
        <dbReference type="ARBA" id="ARBA00022989"/>
    </source>
</evidence>
<evidence type="ECO:0000256" key="8">
    <source>
        <dbReference type="ARBA" id="ARBA00023065"/>
    </source>
</evidence>